<reference evidence="2" key="1">
    <citation type="submission" date="2021-06" db="EMBL/GenBank/DDBJ databases">
        <authorList>
            <person name="Kallberg Y."/>
            <person name="Tangrot J."/>
            <person name="Rosling A."/>
        </authorList>
    </citation>
    <scope>NUCLEOTIDE SEQUENCE</scope>
    <source>
        <strain evidence="2">MT106</strain>
    </source>
</reference>
<dbReference type="EMBL" id="CAJVPL010015039">
    <property type="protein sequence ID" value="CAG8692491.1"/>
    <property type="molecule type" value="Genomic_DNA"/>
</dbReference>
<evidence type="ECO:0000313" key="2">
    <source>
        <dbReference type="EMBL" id="CAG8692491.1"/>
    </source>
</evidence>
<keyword evidence="3" id="KW-1185">Reference proteome</keyword>
<comment type="caution">
    <text evidence="2">The sequence shown here is derived from an EMBL/GenBank/DDBJ whole genome shotgun (WGS) entry which is preliminary data.</text>
</comment>
<accession>A0A9N9ESV4</accession>
<evidence type="ECO:0000313" key="3">
    <source>
        <dbReference type="Proteomes" id="UP000789831"/>
    </source>
</evidence>
<dbReference type="AlphaFoldDB" id="A0A9N9ESV4"/>
<dbReference type="Proteomes" id="UP000789831">
    <property type="component" value="Unassembled WGS sequence"/>
</dbReference>
<sequence length="112" mass="12987">DKIEDEPNKRRNSGFHVKEDEWYGSEHVNGVIISAIVIEQEADMEINKEPDHESRIEEDNIKDEKKMMLISVKDVRKTNRNFDDEVKCMGPETSNSNLPIKIMDENVTKANN</sequence>
<feature type="non-terminal residue" evidence="2">
    <location>
        <position position="1"/>
    </location>
</feature>
<organism evidence="2 3">
    <name type="scientific">Ambispora gerdemannii</name>
    <dbReference type="NCBI Taxonomy" id="144530"/>
    <lineage>
        <taxon>Eukaryota</taxon>
        <taxon>Fungi</taxon>
        <taxon>Fungi incertae sedis</taxon>
        <taxon>Mucoromycota</taxon>
        <taxon>Glomeromycotina</taxon>
        <taxon>Glomeromycetes</taxon>
        <taxon>Archaeosporales</taxon>
        <taxon>Ambisporaceae</taxon>
        <taxon>Ambispora</taxon>
    </lineage>
</organism>
<feature type="region of interest" description="Disordered" evidence="1">
    <location>
        <begin position="1"/>
        <end position="20"/>
    </location>
</feature>
<feature type="non-terminal residue" evidence="2">
    <location>
        <position position="112"/>
    </location>
</feature>
<evidence type="ECO:0000256" key="1">
    <source>
        <dbReference type="SAM" id="MobiDB-lite"/>
    </source>
</evidence>
<protein>
    <submittedName>
        <fullName evidence="2">6593_t:CDS:1</fullName>
    </submittedName>
</protein>
<gene>
    <name evidence="2" type="ORF">AGERDE_LOCUS13156</name>
</gene>
<proteinExistence type="predicted"/>
<name>A0A9N9ESV4_9GLOM</name>